<dbReference type="CDD" id="cd00796">
    <property type="entry name" value="INT_Rci_Hp1_C"/>
    <property type="match status" value="1"/>
</dbReference>
<proteinExistence type="predicted"/>
<dbReference type="InterPro" id="IPR002104">
    <property type="entry name" value="Integrase_catalytic"/>
</dbReference>
<evidence type="ECO:0000259" key="6">
    <source>
        <dbReference type="PROSITE" id="PS51900"/>
    </source>
</evidence>
<gene>
    <name evidence="7" type="ORF">XBKB1_1820009</name>
</gene>
<dbReference type="InterPro" id="IPR013762">
    <property type="entry name" value="Integrase-like_cat_sf"/>
</dbReference>
<dbReference type="Pfam" id="PF24624">
    <property type="entry name" value="Int_N"/>
    <property type="match status" value="1"/>
</dbReference>
<reference evidence="7" key="1">
    <citation type="submission" date="2013-07" db="EMBL/GenBank/DDBJ databases">
        <title>Sub-species coevolution in mutualistic symbiosis.</title>
        <authorList>
            <person name="Murfin K."/>
            <person name="Klassen J."/>
            <person name="Lee M."/>
            <person name="Forst S."/>
            <person name="Stock P."/>
            <person name="Goodrich-Blair H."/>
        </authorList>
    </citation>
    <scope>NUCLEOTIDE SEQUENCE [LARGE SCALE GENOMIC DNA]</scope>
    <source>
        <strain evidence="7">Kraussei Becker Underwood</strain>
    </source>
</reference>
<protein>
    <submittedName>
        <fullName evidence="7">Integrase</fullName>
    </submittedName>
</protein>
<evidence type="ECO:0000256" key="1">
    <source>
        <dbReference type="ARBA" id="ARBA00022908"/>
    </source>
</evidence>
<keyword evidence="1" id="KW-0229">DNA integration</keyword>
<dbReference type="GO" id="GO:0006310">
    <property type="term" value="P:DNA recombination"/>
    <property type="evidence" value="ECO:0007669"/>
    <property type="project" value="UniProtKB-KW"/>
</dbReference>
<dbReference type="InterPro" id="IPR011010">
    <property type="entry name" value="DNA_brk_join_enz"/>
</dbReference>
<feature type="domain" description="Tyr recombinase" evidence="5">
    <location>
        <begin position="160"/>
        <end position="316"/>
    </location>
</feature>
<feature type="domain" description="Core-binding (CB)" evidence="6">
    <location>
        <begin position="59"/>
        <end position="138"/>
    </location>
</feature>
<dbReference type="PROSITE" id="PS51900">
    <property type="entry name" value="CB"/>
    <property type="match status" value="1"/>
</dbReference>
<dbReference type="SUPFAM" id="SSF56349">
    <property type="entry name" value="DNA breaking-rejoining enzymes"/>
    <property type="match status" value="1"/>
</dbReference>
<dbReference type="Pfam" id="PF00589">
    <property type="entry name" value="Phage_integrase"/>
    <property type="match status" value="1"/>
</dbReference>
<dbReference type="HOGENOM" id="CLU_027562_44_0_6"/>
<dbReference type="PANTHER" id="PTHR30349">
    <property type="entry name" value="PHAGE INTEGRASE-RELATED"/>
    <property type="match status" value="1"/>
</dbReference>
<accession>A0A077PSG2</accession>
<dbReference type="InterPro" id="IPR010998">
    <property type="entry name" value="Integrase_recombinase_N"/>
</dbReference>
<evidence type="ECO:0000259" key="5">
    <source>
        <dbReference type="PROSITE" id="PS51898"/>
    </source>
</evidence>
<organism evidence="7 8">
    <name type="scientific">Xenorhabdus bovienii str. kraussei Becker Underwood</name>
    <dbReference type="NCBI Taxonomy" id="1398204"/>
    <lineage>
        <taxon>Bacteria</taxon>
        <taxon>Pseudomonadati</taxon>
        <taxon>Pseudomonadota</taxon>
        <taxon>Gammaproteobacteria</taxon>
        <taxon>Enterobacterales</taxon>
        <taxon>Morganellaceae</taxon>
        <taxon>Xenorhabdus</taxon>
    </lineage>
</organism>
<dbReference type="InterPro" id="IPR044068">
    <property type="entry name" value="CB"/>
</dbReference>
<dbReference type="AlphaFoldDB" id="A0A077PSG2"/>
<dbReference type="RefSeq" id="WP_038195731.1">
    <property type="nucleotide sequence ID" value="NZ_CAWLXS010000177.1"/>
</dbReference>
<dbReference type="GO" id="GO:0003677">
    <property type="term" value="F:DNA binding"/>
    <property type="evidence" value="ECO:0007669"/>
    <property type="project" value="UniProtKB-UniRule"/>
</dbReference>
<dbReference type="Gene3D" id="1.10.150.130">
    <property type="match status" value="1"/>
</dbReference>
<dbReference type="Gene3D" id="1.10.443.10">
    <property type="entry name" value="Intergrase catalytic core"/>
    <property type="match status" value="1"/>
</dbReference>
<dbReference type="InterPro" id="IPR050090">
    <property type="entry name" value="Tyrosine_recombinase_XerCD"/>
</dbReference>
<evidence type="ECO:0000313" key="7">
    <source>
        <dbReference type="EMBL" id="CDH23527.1"/>
    </source>
</evidence>
<dbReference type="PANTHER" id="PTHR30349:SF93">
    <property type="entry name" value="FELS-2 PROPHAGE PROTEIN"/>
    <property type="match status" value="1"/>
</dbReference>
<keyword evidence="2 4" id="KW-0238">DNA-binding</keyword>
<dbReference type="PROSITE" id="PS51898">
    <property type="entry name" value="TYR_RECOMBINASE"/>
    <property type="match status" value="1"/>
</dbReference>
<sequence>MAIKALEGGRYKVDIRPRGTSGRRVQRIFNKKADAVAFERNILANANTQDWQPNSKDLRKLSEIIEIWWNYEGRNLTWGKKRKYSIQGMVRDMGDPAMYQLTPRFLAEYRSQRLYEGIKASSINRDLAMLSGIFTVLIDIKEYTGTHPIQSIKPLKIKNPEMSYLVESEIAELLNAVTDDAWRLTVLCLNTGARWGEASKLRAENMLHNRVTFTETKNGKHRTIPISDEVMKVVKTKATGPLFDVNYNSYTYILKKVKTDLPRGQAVHVLRHTFAAHFMMNGGNILTLQKIMGHANIQQTMSYAHFSPDYLQDAIKFNPLRGGIHIPSTLVDEIGHL</sequence>
<name>A0A077PSG2_XENBV</name>
<keyword evidence="3" id="KW-0233">DNA recombination</keyword>
<comment type="caution">
    <text evidence="7">The sequence shown here is derived from an EMBL/GenBank/DDBJ whole genome shotgun (WGS) entry which is preliminary data.</text>
</comment>
<evidence type="ECO:0000256" key="2">
    <source>
        <dbReference type="ARBA" id="ARBA00023125"/>
    </source>
</evidence>
<dbReference type="Proteomes" id="UP000028493">
    <property type="component" value="Unassembled WGS sequence"/>
</dbReference>
<evidence type="ECO:0000313" key="8">
    <source>
        <dbReference type="Proteomes" id="UP000028493"/>
    </source>
</evidence>
<dbReference type="InterPro" id="IPR057084">
    <property type="entry name" value="Int_N"/>
</dbReference>
<dbReference type="GO" id="GO:0015074">
    <property type="term" value="P:DNA integration"/>
    <property type="evidence" value="ECO:0007669"/>
    <property type="project" value="UniProtKB-KW"/>
</dbReference>
<evidence type="ECO:0000256" key="3">
    <source>
        <dbReference type="ARBA" id="ARBA00023172"/>
    </source>
</evidence>
<dbReference type="EMBL" id="CBSZ010000093">
    <property type="protein sequence ID" value="CDH23527.1"/>
    <property type="molecule type" value="Genomic_DNA"/>
</dbReference>
<evidence type="ECO:0000256" key="4">
    <source>
        <dbReference type="PROSITE-ProRule" id="PRU01248"/>
    </source>
</evidence>